<keyword evidence="3" id="KW-0597">Phosphoprotein</keyword>
<dbReference type="Pfam" id="PF00672">
    <property type="entry name" value="HAMP"/>
    <property type="match status" value="1"/>
</dbReference>
<keyword evidence="8 9" id="KW-0472">Membrane</keyword>
<dbReference type="PANTHER" id="PTHR34220:SF7">
    <property type="entry name" value="SENSOR HISTIDINE KINASE YPDA"/>
    <property type="match status" value="1"/>
</dbReference>
<dbReference type="Pfam" id="PF02518">
    <property type="entry name" value="HATPase_c"/>
    <property type="match status" value="1"/>
</dbReference>
<evidence type="ECO:0000256" key="7">
    <source>
        <dbReference type="ARBA" id="ARBA00022989"/>
    </source>
</evidence>
<keyword evidence="7 9" id="KW-1133">Transmembrane helix</keyword>
<evidence type="ECO:0000256" key="6">
    <source>
        <dbReference type="ARBA" id="ARBA00022777"/>
    </source>
</evidence>
<evidence type="ECO:0000256" key="4">
    <source>
        <dbReference type="ARBA" id="ARBA00022679"/>
    </source>
</evidence>
<evidence type="ECO:0000256" key="5">
    <source>
        <dbReference type="ARBA" id="ARBA00022692"/>
    </source>
</evidence>
<dbReference type="InterPro" id="IPR033479">
    <property type="entry name" value="dCache_1"/>
</dbReference>
<dbReference type="InterPro" id="IPR010559">
    <property type="entry name" value="Sig_transdc_His_kin_internal"/>
</dbReference>
<dbReference type="InterPro" id="IPR003660">
    <property type="entry name" value="HAMP_dom"/>
</dbReference>
<comment type="subcellular location">
    <subcellularLocation>
        <location evidence="1">Cell membrane</location>
        <topology evidence="1">Multi-pass membrane protein</topology>
    </subcellularLocation>
</comment>
<feature type="transmembrane region" description="Helical" evidence="9">
    <location>
        <begin position="298"/>
        <end position="317"/>
    </location>
</feature>
<dbReference type="Gene3D" id="6.10.340.10">
    <property type="match status" value="1"/>
</dbReference>
<evidence type="ECO:0000256" key="1">
    <source>
        <dbReference type="ARBA" id="ARBA00004651"/>
    </source>
</evidence>
<dbReference type="SUPFAM" id="SSF158472">
    <property type="entry name" value="HAMP domain-like"/>
    <property type="match status" value="1"/>
</dbReference>
<dbReference type="PANTHER" id="PTHR34220">
    <property type="entry name" value="SENSOR HISTIDINE KINASE YPDA"/>
    <property type="match status" value="1"/>
</dbReference>
<protein>
    <submittedName>
        <fullName evidence="11">Sensor histidine kinase</fullName>
    </submittedName>
</protein>
<evidence type="ECO:0000256" key="3">
    <source>
        <dbReference type="ARBA" id="ARBA00022553"/>
    </source>
</evidence>
<dbReference type="SMART" id="SM00304">
    <property type="entry name" value="HAMP"/>
    <property type="match status" value="1"/>
</dbReference>
<dbReference type="CDD" id="cd18773">
    <property type="entry name" value="PDC1_HK_sensor"/>
    <property type="match status" value="1"/>
</dbReference>
<keyword evidence="12" id="KW-1185">Reference proteome</keyword>
<dbReference type="Gene3D" id="3.30.450.20">
    <property type="entry name" value="PAS domain"/>
    <property type="match status" value="2"/>
</dbReference>
<dbReference type="InterPro" id="IPR036890">
    <property type="entry name" value="HATPase_C_sf"/>
</dbReference>
<comment type="caution">
    <text evidence="11">The sequence shown here is derived from an EMBL/GenBank/DDBJ whole genome shotgun (WGS) entry which is preliminary data.</text>
</comment>
<dbReference type="InterPro" id="IPR029151">
    <property type="entry name" value="Sensor-like_sf"/>
</dbReference>
<feature type="domain" description="HAMP" evidence="10">
    <location>
        <begin position="314"/>
        <end position="366"/>
    </location>
</feature>
<dbReference type="SUPFAM" id="SSF55874">
    <property type="entry name" value="ATPase domain of HSP90 chaperone/DNA topoisomerase II/histidine kinase"/>
    <property type="match status" value="1"/>
</dbReference>
<dbReference type="EMBL" id="JAQAGZ010000030">
    <property type="protein sequence ID" value="MCZ8516992.1"/>
    <property type="molecule type" value="Genomic_DNA"/>
</dbReference>
<dbReference type="InterPro" id="IPR003594">
    <property type="entry name" value="HATPase_dom"/>
</dbReference>
<keyword evidence="4" id="KW-0808">Transferase</keyword>
<keyword evidence="2" id="KW-1003">Cell membrane</keyword>
<keyword evidence="5 9" id="KW-0812">Transmembrane</keyword>
<dbReference type="Gene3D" id="3.30.565.10">
    <property type="entry name" value="Histidine kinase-like ATPase, C-terminal domain"/>
    <property type="match status" value="1"/>
</dbReference>
<evidence type="ECO:0000313" key="11">
    <source>
        <dbReference type="EMBL" id="MCZ8516992.1"/>
    </source>
</evidence>
<organism evidence="11 12">
    <name type="scientific">Paenibacillus gyeongsangnamensis</name>
    <dbReference type="NCBI Taxonomy" id="3388067"/>
    <lineage>
        <taxon>Bacteria</taxon>
        <taxon>Bacillati</taxon>
        <taxon>Bacillota</taxon>
        <taxon>Bacilli</taxon>
        <taxon>Bacillales</taxon>
        <taxon>Paenibacillaceae</taxon>
        <taxon>Paenibacillus</taxon>
    </lineage>
</organism>
<dbReference type="Pfam" id="PF06580">
    <property type="entry name" value="His_kinase"/>
    <property type="match status" value="1"/>
</dbReference>
<dbReference type="SUPFAM" id="SSF103190">
    <property type="entry name" value="Sensory domain-like"/>
    <property type="match status" value="1"/>
</dbReference>
<accession>A0ABT4QJE0</accession>
<dbReference type="PROSITE" id="PS50885">
    <property type="entry name" value="HAMP"/>
    <property type="match status" value="1"/>
</dbReference>
<sequence>MNRMYRWYRNWSLATRQFLFLFFVTFTFFILLAWNNYYRAADLFKNQTVTDSEVLIARTNQFLDTYLDNSQNVLLLLSSSAKLHAEGSDKKFSDSLRFIAENNSTFVKTLYLIRNDGKVYSSAQVNYDIIGNPMLPAIYEKSQQNYGASVVSQPYVSPLSGSTVAISRPVIGDGGEILGVAVVELDLEKLNRKISELTSNSDKTFVILSDKNKVVTFDRDSEMLPQKPRSFHEEPPEDFVGRLADLPVTASELQESTGKLVVIKSGQNRLGWTLIVLIKEHYFYQNVSRLFDNYKAAAFIWVLILLFMAFVMSRYLTKSIRTLAAKMDRVYDMEVVPSLYVKREDEIGRLAQSFNAMMERIRNLLQETKQMEVRKKQLELKVLQSQIAPHFLYNTLACIGSLAKQHRTEEVKETIRALVGVLSLSFDKTSEFILVKEELDGLNMYMQIQKVRYGDKFKYIQEIDEDVLPCKILKLTLQPILENAIFHGITPSRREDGVISIRGSIRKGKIRFFIRDNGIGIETSKLHKLLDGRTAEEHKGHFSGIGMPNVHHRLVLHYGATYGLRIGSVPNAGTVVRITIPVHRTGA</sequence>
<proteinExistence type="predicted"/>
<dbReference type="CDD" id="cd06225">
    <property type="entry name" value="HAMP"/>
    <property type="match status" value="1"/>
</dbReference>
<dbReference type="Proteomes" id="UP001527882">
    <property type="component" value="Unassembled WGS sequence"/>
</dbReference>
<evidence type="ECO:0000256" key="8">
    <source>
        <dbReference type="ARBA" id="ARBA00023136"/>
    </source>
</evidence>
<evidence type="ECO:0000256" key="9">
    <source>
        <dbReference type="SAM" id="Phobius"/>
    </source>
</evidence>
<dbReference type="InterPro" id="IPR050640">
    <property type="entry name" value="Bact_2-comp_sensor_kinase"/>
</dbReference>
<reference evidence="11 12" key="1">
    <citation type="submission" date="2022-12" db="EMBL/GenBank/DDBJ databases">
        <title>Draft genome sequence of Paenibacillus sp. dW9.</title>
        <authorList>
            <person name="Choi E.-W."/>
            <person name="Kim D.-U."/>
        </authorList>
    </citation>
    <scope>NUCLEOTIDE SEQUENCE [LARGE SCALE GENOMIC DNA]</scope>
    <source>
        <strain evidence="12">dW9</strain>
    </source>
</reference>
<evidence type="ECO:0000259" key="10">
    <source>
        <dbReference type="PROSITE" id="PS50885"/>
    </source>
</evidence>
<evidence type="ECO:0000313" key="12">
    <source>
        <dbReference type="Proteomes" id="UP001527882"/>
    </source>
</evidence>
<dbReference type="Pfam" id="PF02743">
    <property type="entry name" value="dCache_1"/>
    <property type="match status" value="1"/>
</dbReference>
<keyword evidence="6 11" id="KW-0418">Kinase</keyword>
<gene>
    <name evidence="11" type="ORF">O9H85_32485</name>
</gene>
<evidence type="ECO:0000256" key="2">
    <source>
        <dbReference type="ARBA" id="ARBA00022475"/>
    </source>
</evidence>
<dbReference type="RefSeq" id="WP_269885525.1">
    <property type="nucleotide sequence ID" value="NZ_JAQAGZ010000030.1"/>
</dbReference>
<name>A0ABT4QJE0_9BACL</name>
<dbReference type="GO" id="GO:0016301">
    <property type="term" value="F:kinase activity"/>
    <property type="evidence" value="ECO:0007669"/>
    <property type="project" value="UniProtKB-KW"/>
</dbReference>
<dbReference type="SMART" id="SM00387">
    <property type="entry name" value="HATPase_c"/>
    <property type="match status" value="1"/>
</dbReference>